<keyword evidence="2" id="KW-1185">Reference proteome</keyword>
<evidence type="ECO:0000313" key="2">
    <source>
        <dbReference type="Proteomes" id="UP000014500"/>
    </source>
</evidence>
<sequence length="14" mass="1644">MYYINQNVGLAETQ</sequence>
<dbReference type="HOGENOM" id="CLU_3435132_0_0_1"/>
<name>T1JL65_STRMM</name>
<dbReference type="EMBL" id="AFFK01020291">
    <property type="status" value="NOT_ANNOTATED_CDS"/>
    <property type="molecule type" value="Genomic_DNA"/>
</dbReference>
<accession>T1JL65</accession>
<organism evidence="1 2">
    <name type="scientific">Strigamia maritima</name>
    <name type="common">European centipede</name>
    <name type="synonym">Geophilus maritimus</name>
    <dbReference type="NCBI Taxonomy" id="126957"/>
    <lineage>
        <taxon>Eukaryota</taxon>
        <taxon>Metazoa</taxon>
        <taxon>Ecdysozoa</taxon>
        <taxon>Arthropoda</taxon>
        <taxon>Myriapoda</taxon>
        <taxon>Chilopoda</taxon>
        <taxon>Pleurostigmophora</taxon>
        <taxon>Geophilomorpha</taxon>
        <taxon>Linotaeniidae</taxon>
        <taxon>Strigamia</taxon>
    </lineage>
</organism>
<reference evidence="1" key="2">
    <citation type="submission" date="2015-02" db="UniProtKB">
        <authorList>
            <consortium name="EnsemblMetazoa"/>
        </authorList>
    </citation>
    <scope>IDENTIFICATION</scope>
</reference>
<reference evidence="2" key="1">
    <citation type="submission" date="2011-05" db="EMBL/GenBank/DDBJ databases">
        <authorList>
            <person name="Richards S.R."/>
            <person name="Qu J."/>
            <person name="Jiang H."/>
            <person name="Jhangiani S.N."/>
            <person name="Agravi P."/>
            <person name="Goodspeed R."/>
            <person name="Gross S."/>
            <person name="Mandapat C."/>
            <person name="Jackson L."/>
            <person name="Mathew T."/>
            <person name="Pu L."/>
            <person name="Thornton R."/>
            <person name="Saada N."/>
            <person name="Wilczek-Boney K.B."/>
            <person name="Lee S."/>
            <person name="Kovar C."/>
            <person name="Wu Y."/>
            <person name="Scherer S.E."/>
            <person name="Worley K.C."/>
            <person name="Muzny D.M."/>
            <person name="Gibbs R."/>
        </authorList>
    </citation>
    <scope>NUCLEOTIDE SEQUENCE</scope>
    <source>
        <strain evidence="2">Brora</strain>
    </source>
</reference>
<evidence type="ECO:0000313" key="1">
    <source>
        <dbReference type="EnsemblMetazoa" id="SMAR014595-PA"/>
    </source>
</evidence>
<proteinExistence type="predicted"/>
<dbReference type="EnsemblMetazoa" id="SMAR014595-RA">
    <property type="protein sequence ID" value="SMAR014595-PA"/>
    <property type="gene ID" value="SMAR014595"/>
</dbReference>
<dbReference type="Proteomes" id="UP000014500">
    <property type="component" value="Unassembled WGS sequence"/>
</dbReference>
<protein>
    <submittedName>
        <fullName evidence="1">Uncharacterized protein</fullName>
    </submittedName>
</protein>